<dbReference type="EMBL" id="JBGFUD010014308">
    <property type="protein sequence ID" value="MFH4983895.1"/>
    <property type="molecule type" value="Genomic_DNA"/>
</dbReference>
<keyword evidence="1" id="KW-0812">Transmembrane</keyword>
<feature type="transmembrane region" description="Helical" evidence="1">
    <location>
        <begin position="12"/>
        <end position="34"/>
    </location>
</feature>
<protein>
    <submittedName>
        <fullName evidence="2">Uncharacterized protein</fullName>
    </submittedName>
</protein>
<evidence type="ECO:0000313" key="3">
    <source>
        <dbReference type="Proteomes" id="UP001608902"/>
    </source>
</evidence>
<sequence>MFKTALSRTSMYYIRWIFQSLMCVHSLLQPLCYFRMREFRATFRATRPIDWKSLVVKAFSLRHIHGEHLEYTPRPLVDTEVTAPSDEHCWYAFFAELRSLSKTKYLKLASLSPGDISCILKHRGNILDSSLYSF</sequence>
<evidence type="ECO:0000313" key="2">
    <source>
        <dbReference type="EMBL" id="MFH4983895.1"/>
    </source>
</evidence>
<gene>
    <name evidence="2" type="ORF">AB6A40_010604</name>
</gene>
<keyword evidence="1" id="KW-0472">Membrane</keyword>
<reference evidence="2 3" key="1">
    <citation type="submission" date="2024-08" db="EMBL/GenBank/DDBJ databases">
        <title>Gnathostoma spinigerum genome.</title>
        <authorList>
            <person name="Gonzalez-Bertolin B."/>
            <person name="Monzon S."/>
            <person name="Zaballos A."/>
            <person name="Jimenez P."/>
            <person name="Dekumyoy P."/>
            <person name="Varona S."/>
            <person name="Cuesta I."/>
            <person name="Sumanam S."/>
            <person name="Adisakwattana P."/>
            <person name="Gasser R.B."/>
            <person name="Hernandez-Gonzalez A."/>
            <person name="Young N.D."/>
            <person name="Perteguer M.J."/>
        </authorList>
    </citation>
    <scope>NUCLEOTIDE SEQUENCE [LARGE SCALE GENOMIC DNA]</scope>
    <source>
        <strain evidence="2">AL3</strain>
        <tissue evidence="2">Liver</tissue>
    </source>
</reference>
<dbReference type="Proteomes" id="UP001608902">
    <property type="component" value="Unassembled WGS sequence"/>
</dbReference>
<keyword evidence="1" id="KW-1133">Transmembrane helix</keyword>
<proteinExistence type="predicted"/>
<evidence type="ECO:0000256" key="1">
    <source>
        <dbReference type="SAM" id="Phobius"/>
    </source>
</evidence>
<organism evidence="2 3">
    <name type="scientific">Gnathostoma spinigerum</name>
    <dbReference type="NCBI Taxonomy" id="75299"/>
    <lineage>
        <taxon>Eukaryota</taxon>
        <taxon>Metazoa</taxon>
        <taxon>Ecdysozoa</taxon>
        <taxon>Nematoda</taxon>
        <taxon>Chromadorea</taxon>
        <taxon>Rhabditida</taxon>
        <taxon>Spirurina</taxon>
        <taxon>Gnathostomatomorpha</taxon>
        <taxon>Gnathostomatoidea</taxon>
        <taxon>Gnathostomatidae</taxon>
        <taxon>Gnathostoma</taxon>
    </lineage>
</organism>
<name>A0ABD6F3J3_9BILA</name>
<comment type="caution">
    <text evidence="2">The sequence shown here is derived from an EMBL/GenBank/DDBJ whole genome shotgun (WGS) entry which is preliminary data.</text>
</comment>
<dbReference type="AlphaFoldDB" id="A0ABD6F3J3"/>
<accession>A0ABD6F3J3</accession>
<keyword evidence="3" id="KW-1185">Reference proteome</keyword>